<organism evidence="2">
    <name type="scientific">Corynebacterium ammoniagenes</name>
    <name type="common">Brevibacterium ammoniagenes</name>
    <dbReference type="NCBI Taxonomy" id="1697"/>
    <lineage>
        <taxon>Bacteria</taxon>
        <taxon>Bacillati</taxon>
        <taxon>Actinomycetota</taxon>
        <taxon>Actinomycetes</taxon>
        <taxon>Mycobacteriales</taxon>
        <taxon>Corynebacteriaceae</taxon>
        <taxon>Corynebacterium</taxon>
    </lineage>
</organism>
<evidence type="ECO:0000313" key="2">
    <source>
        <dbReference type="EMBL" id="BAA89442.1"/>
    </source>
</evidence>
<dbReference type="EMBL" id="AB003159">
    <property type="protein sequence ID" value="BAA89442.1"/>
    <property type="molecule type" value="Genomic_DNA"/>
</dbReference>
<reference evidence="2" key="1">
    <citation type="submission" date="1997-04" db="EMBL/GenBank/DDBJ databases">
        <title>Corynebacterium ammoniagenes purNH region.</title>
        <authorList>
            <person name="Yonetani Y."/>
            <person name="Teshiba S."/>
        </authorList>
    </citation>
    <scope>NUCLEOTIDE SEQUENCE</scope>
    <source>
        <strain evidence="2">ATCC 6872</strain>
    </source>
</reference>
<name>Q9RHX8_CORAM</name>
<accession>Q9RHX8</accession>
<protein>
    <submittedName>
        <fullName evidence="2">ORF, purN, purH genes</fullName>
    </submittedName>
</protein>
<feature type="region of interest" description="Disordered" evidence="1">
    <location>
        <begin position="1"/>
        <end position="53"/>
    </location>
</feature>
<proteinExistence type="predicted"/>
<feature type="compositionally biased region" description="Acidic residues" evidence="1">
    <location>
        <begin position="43"/>
        <end position="53"/>
    </location>
</feature>
<sequence>MEWQLRPARRGADVSVAAAAEATTEETESSESTEAAESSEIIDAGEADEASDDGAVDYIDGEVEEETSVANEGGSQGEAVSVGAMSEELIDNLEDGPSPMRCQAKTILRTGSVLLRMSQAMEMPITSPASKTLTSTMQSKPRKGYCQTLTTEPKKLRKMTQKLLGSSTLMMATMANSKAMRTIKQAKIPNKRG</sequence>
<feature type="compositionally biased region" description="Low complexity" evidence="1">
    <location>
        <begin position="13"/>
        <end position="22"/>
    </location>
</feature>
<dbReference type="AlphaFoldDB" id="Q9RHX8"/>
<evidence type="ECO:0000256" key="1">
    <source>
        <dbReference type="SAM" id="MobiDB-lite"/>
    </source>
</evidence>
<feature type="compositionally biased region" description="Low complexity" evidence="1">
    <location>
        <begin position="32"/>
        <end position="42"/>
    </location>
</feature>